<evidence type="ECO:0000259" key="11">
    <source>
        <dbReference type="Pfam" id="PF17681"/>
    </source>
</evidence>
<keyword evidence="14" id="KW-1185">Reference proteome</keyword>
<dbReference type="SUPFAM" id="SSF56112">
    <property type="entry name" value="Protein kinase-like (PK-like)"/>
    <property type="match status" value="1"/>
</dbReference>
<feature type="transmembrane region" description="Helical" evidence="8">
    <location>
        <begin position="1019"/>
        <end position="1040"/>
    </location>
</feature>
<proteinExistence type="inferred from homology"/>
<dbReference type="InterPro" id="IPR007259">
    <property type="entry name" value="GCP"/>
</dbReference>
<keyword evidence="8" id="KW-0812">Transmembrane</keyword>
<dbReference type="InterPro" id="IPR011009">
    <property type="entry name" value="Kinase-like_dom_sf"/>
</dbReference>
<sequence>MDARHSIHNVFSTDRLWQQPSFFDHVDSHESSLFAPLELDISSIRLDHPYAPKHDLERELRLPDLDTFEFGPLPELDSFDDSSISIDTPPLEPEEDVWKIALDLGPANKDVLFYTWESFEKKSHVQSRTPYMTEQGPEAFDATLIRDEGKTSAGRVLKGDVLLQSLWNLGLGRSSILFQFNTKLKTFQPAILHGRASGLSLQAAQSLITHFTHTGNTFLYLRSFAERTFASATSIPAKVALATSVSSILASLEDTLGKQFTKIRSLMQLQHQFARPRNVLIHVARMVDAVKHAKTNEQLSSILHHRLLELEEGDEQLRQLSCQVLSQVARPSLELLSEWMGIRKEQASVPIWQRGSFVTVEDTSVDALTLDYTYRSEMMPRFIAPEDGNTIFETGHSLRFLKSQHPDHPLARLDGLAVQPPDMEWGFQWQDIEILASKAKAYEERLRQALLAFGTGSTDMAPSLLTPSTLESATEAPNRSQSLDQYFEESIQRMDEAPKWSSQALPDELQLLMERTLQNTNEDGGAATNTFSPPVSLASTLSFRPLITAQAKLVNAATIRLFFRSHQLRLHLSLQRQYHLLGDGVFSSLLATALFDPDRESAERHKGRMRSGVHMGLQLGSRTSWPPASSELRLALRGVLSESYYSSTLYQSTLGAEAIVAPTALLNNRDNDELPGQLNFAIRNLTEAEQEKVMDPDALHALDFLRLQYVAPAPLNLVITSTSLEKYDYIFKFLLRLLRMLFVVSHLPRRYADSNARQFRTEAYHFVITLTNYVFQTGITEPWDDFDNFVRTVETRLHEEDLAGELGIRVTEGVASLRDTHDKCLDSILFALLLRRRQRKIMALVEEIFDHILLFAKMQNSNTQQGGEGVEALYAKLRGKIRVFLSVCRGLTGKQGYGKGRGTAEENSMERYNHIGALLVSEACSEMANQRTHVLDNLRTCLTALVILHHASTPYGGAGPWPYTSPIYMPNSSPTLLVFNVINQTFFMATFFLISAYFSSVAARKKTRHQFLKEKWKRLGVPTLVFSLIVKGVARGILAWRLKDEDWDNIGREVLKGLKIVRGVSGPVWYYKSPSQKAIFKTPSDVVNINAASPTANTANSTKEPHTFLTDEEHKAPAVPPSQHYAASQGAKPLTEGEYQSVCAINEIVPSLVPQATGWGEYRDGDTQIYFFLGDCHDMDLSAAPEPVSFVERIAELHAKGKSPTGMFGYPVSTVLGKFERTTTWEKSWAVCFANQLKDVIKYDNEVNGLWPEYDLACAQLIAKVIPKLLGALQSDGRSIESVLSHGDLWEQNVGIDMETGDTILFDPGSTYAHNEMAFGTWRASWAYHLNSPVYMRLYQRHIEPSEPVEEWDDRNRLYSLHPYLNDSAGHPGSISRATAYNDMLYLCEKYAPLESLEGYRPENDVSVTGAYVQHETHMMKDAHFNQTTMSSASQSIHT</sequence>
<evidence type="ECO:0000259" key="12">
    <source>
        <dbReference type="Pfam" id="PF19340"/>
    </source>
</evidence>
<organism evidence="13 14">
    <name type="scientific">Alternaria burnsii</name>
    <dbReference type="NCBI Taxonomy" id="1187904"/>
    <lineage>
        <taxon>Eukaryota</taxon>
        <taxon>Fungi</taxon>
        <taxon>Dikarya</taxon>
        <taxon>Ascomycota</taxon>
        <taxon>Pezizomycotina</taxon>
        <taxon>Dothideomycetes</taxon>
        <taxon>Pleosporomycetidae</taxon>
        <taxon>Pleosporales</taxon>
        <taxon>Pleosporineae</taxon>
        <taxon>Pleosporaceae</taxon>
        <taxon>Alternaria</taxon>
        <taxon>Alternaria sect. Alternaria</taxon>
    </lineage>
</organism>
<reference evidence="13" key="1">
    <citation type="submission" date="2020-01" db="EMBL/GenBank/DDBJ databases">
        <authorList>
            <person name="Feng Z.H.Z."/>
        </authorList>
    </citation>
    <scope>NUCLEOTIDE SEQUENCE</scope>
    <source>
        <strain evidence="13">CBS107.38</strain>
    </source>
</reference>
<evidence type="ECO:0000256" key="2">
    <source>
        <dbReference type="ARBA" id="ARBA00010337"/>
    </source>
</evidence>
<evidence type="ECO:0000313" key="13">
    <source>
        <dbReference type="EMBL" id="KAF7679179.1"/>
    </source>
</evidence>
<dbReference type="Gene3D" id="1.20.120.1900">
    <property type="entry name" value="Gamma-tubulin complex, C-terminal domain"/>
    <property type="match status" value="1"/>
</dbReference>
<dbReference type="InterPro" id="IPR041470">
    <property type="entry name" value="GCP_N"/>
</dbReference>
<evidence type="ECO:0000313" key="14">
    <source>
        <dbReference type="Proteomes" id="UP000596902"/>
    </source>
</evidence>
<dbReference type="Gene3D" id="3.90.1200.10">
    <property type="match status" value="1"/>
</dbReference>
<dbReference type="Pfam" id="PF03881">
    <property type="entry name" value="Fructosamin_kin"/>
    <property type="match status" value="1"/>
</dbReference>
<comment type="similarity">
    <text evidence="2">Belongs to the TUBGCP family.</text>
</comment>
<keyword evidence="4" id="KW-0963">Cytoplasm</keyword>
<dbReference type="InterPro" id="IPR040457">
    <property type="entry name" value="GCP_C"/>
</dbReference>
<protein>
    <recommendedName>
        <fullName evidence="3">protein-ribulosamine 3-kinase</fullName>
        <ecNumber evidence="3">2.7.1.172</ecNumber>
    </recommendedName>
</protein>
<feature type="domain" description="Gamma-tubulin complex component 6 N-terminal" evidence="12">
    <location>
        <begin position="81"/>
        <end position="143"/>
    </location>
</feature>
<evidence type="ECO:0000256" key="4">
    <source>
        <dbReference type="ARBA" id="ARBA00022490"/>
    </source>
</evidence>
<dbReference type="GO" id="GO:0051225">
    <property type="term" value="P:spindle assembly"/>
    <property type="evidence" value="ECO:0007669"/>
    <property type="project" value="TreeGrafter"/>
</dbReference>
<dbReference type="PANTHER" id="PTHR19302:SF70">
    <property type="entry name" value="GAMMA-TUBULIN COMPLEX COMPONENT 6"/>
    <property type="match status" value="1"/>
</dbReference>
<dbReference type="GO" id="GO:0016747">
    <property type="term" value="F:acyltransferase activity, transferring groups other than amino-acyl groups"/>
    <property type="evidence" value="ECO:0007669"/>
    <property type="project" value="InterPro"/>
</dbReference>
<dbReference type="InterPro" id="IPR016477">
    <property type="entry name" value="Fructo-/Ketosamine-3-kinase"/>
</dbReference>
<dbReference type="GO" id="GO:0000278">
    <property type="term" value="P:mitotic cell cycle"/>
    <property type="evidence" value="ECO:0007669"/>
    <property type="project" value="TreeGrafter"/>
</dbReference>
<evidence type="ECO:0000256" key="1">
    <source>
        <dbReference type="ARBA" id="ARBA00004245"/>
    </source>
</evidence>
<dbReference type="EC" id="2.7.1.172" evidence="3"/>
<dbReference type="GO" id="GO:0031122">
    <property type="term" value="P:cytoplasmic microtubule organization"/>
    <property type="evidence" value="ECO:0007669"/>
    <property type="project" value="TreeGrafter"/>
</dbReference>
<evidence type="ECO:0000256" key="6">
    <source>
        <dbReference type="ARBA" id="ARBA00023212"/>
    </source>
</evidence>
<evidence type="ECO:0000256" key="8">
    <source>
        <dbReference type="SAM" id="Phobius"/>
    </source>
</evidence>
<dbReference type="Proteomes" id="UP000596902">
    <property type="component" value="Unassembled WGS sequence"/>
</dbReference>
<dbReference type="GO" id="GO:0102193">
    <property type="term" value="F:protein-ribulosamine 3-kinase activity"/>
    <property type="evidence" value="ECO:0007669"/>
    <property type="project" value="UniProtKB-EC"/>
</dbReference>
<dbReference type="Pfam" id="PF01757">
    <property type="entry name" value="Acyl_transf_3"/>
    <property type="match status" value="1"/>
</dbReference>
<keyword evidence="5" id="KW-0493">Microtubule</keyword>
<dbReference type="InterPro" id="IPR042241">
    <property type="entry name" value="GCP_C_sf"/>
</dbReference>
<dbReference type="GO" id="GO:0007020">
    <property type="term" value="P:microtubule nucleation"/>
    <property type="evidence" value="ECO:0007669"/>
    <property type="project" value="InterPro"/>
</dbReference>
<keyword evidence="8" id="KW-0472">Membrane</keyword>
<gene>
    <name evidence="13" type="ORF">GT037_002927</name>
</gene>
<keyword evidence="8" id="KW-1133">Transmembrane helix</keyword>
<dbReference type="GO" id="GO:0051321">
    <property type="term" value="P:meiotic cell cycle"/>
    <property type="evidence" value="ECO:0007669"/>
    <property type="project" value="TreeGrafter"/>
</dbReference>
<dbReference type="Pfam" id="PF17681">
    <property type="entry name" value="GCP_N_terminal"/>
    <property type="match status" value="1"/>
</dbReference>
<dbReference type="Pfam" id="PF04130">
    <property type="entry name" value="GCP_C_terminal"/>
    <property type="match status" value="1"/>
</dbReference>
<comment type="subcellular location">
    <subcellularLocation>
        <location evidence="1">Cytoplasm</location>
        <location evidence="1">Cytoskeleton</location>
    </subcellularLocation>
</comment>
<feature type="domain" description="Gamma tubulin complex component protein N-terminal" evidence="11">
    <location>
        <begin position="164"/>
        <end position="563"/>
    </location>
</feature>
<dbReference type="GO" id="GO:0000922">
    <property type="term" value="C:spindle pole"/>
    <property type="evidence" value="ECO:0007669"/>
    <property type="project" value="InterPro"/>
</dbReference>
<feature type="transmembrane region" description="Helical" evidence="8">
    <location>
        <begin position="976"/>
        <end position="998"/>
    </location>
</feature>
<dbReference type="PANTHER" id="PTHR19302">
    <property type="entry name" value="GAMMA TUBULIN COMPLEX PROTEIN"/>
    <property type="match status" value="1"/>
</dbReference>
<dbReference type="GO" id="GO:0000930">
    <property type="term" value="C:gamma-tubulin complex"/>
    <property type="evidence" value="ECO:0007669"/>
    <property type="project" value="TreeGrafter"/>
</dbReference>
<dbReference type="GO" id="GO:0051011">
    <property type="term" value="F:microtubule minus-end binding"/>
    <property type="evidence" value="ECO:0007669"/>
    <property type="project" value="TreeGrafter"/>
</dbReference>
<feature type="domain" description="Acyltransferase 3" evidence="9">
    <location>
        <begin position="935"/>
        <end position="1048"/>
    </location>
</feature>
<keyword evidence="6" id="KW-0206">Cytoskeleton</keyword>
<feature type="domain" description="Gamma tubulin complex component C-terminal" evidence="10">
    <location>
        <begin position="568"/>
        <end position="895"/>
    </location>
</feature>
<dbReference type="InterPro" id="IPR002656">
    <property type="entry name" value="Acyl_transf_3_dom"/>
</dbReference>
<dbReference type="GeneID" id="62201152"/>
<name>A0A8H7EKK4_9PLEO</name>
<dbReference type="Pfam" id="PF19340">
    <property type="entry name" value="GCP6_N"/>
    <property type="match status" value="1"/>
</dbReference>
<dbReference type="FunFam" id="1.20.120.1900:FF:000013">
    <property type="entry name" value="Spindle pole body component"/>
    <property type="match status" value="1"/>
</dbReference>
<dbReference type="GO" id="GO:0005874">
    <property type="term" value="C:microtubule"/>
    <property type="evidence" value="ECO:0007669"/>
    <property type="project" value="UniProtKB-KW"/>
</dbReference>
<evidence type="ECO:0000256" key="3">
    <source>
        <dbReference type="ARBA" id="ARBA00011961"/>
    </source>
</evidence>
<dbReference type="EMBL" id="JAAABM010000003">
    <property type="protein sequence ID" value="KAF7679179.1"/>
    <property type="molecule type" value="Genomic_DNA"/>
</dbReference>
<accession>A0A8H7EKK4</accession>
<evidence type="ECO:0000259" key="10">
    <source>
        <dbReference type="Pfam" id="PF04130"/>
    </source>
</evidence>
<evidence type="ECO:0000259" key="9">
    <source>
        <dbReference type="Pfam" id="PF01757"/>
    </source>
</evidence>
<dbReference type="RefSeq" id="XP_038789252.1">
    <property type="nucleotide sequence ID" value="XM_038927974.1"/>
</dbReference>
<dbReference type="GO" id="GO:0043015">
    <property type="term" value="F:gamma-tubulin binding"/>
    <property type="evidence" value="ECO:0007669"/>
    <property type="project" value="InterPro"/>
</dbReference>
<comment type="catalytic activity">
    <reaction evidence="7">
        <text>N(6)-D-ribulosyl-L-lysyl-[protein] + ATP = N(6)-(3-O-phospho-D-ribulosyl)-L-lysyl-[protein] + ADP + H(+)</text>
        <dbReference type="Rhea" id="RHEA:48432"/>
        <dbReference type="Rhea" id="RHEA-COMP:12103"/>
        <dbReference type="Rhea" id="RHEA-COMP:12104"/>
        <dbReference type="ChEBI" id="CHEBI:15378"/>
        <dbReference type="ChEBI" id="CHEBI:30616"/>
        <dbReference type="ChEBI" id="CHEBI:90418"/>
        <dbReference type="ChEBI" id="CHEBI:90420"/>
        <dbReference type="ChEBI" id="CHEBI:456216"/>
        <dbReference type="EC" id="2.7.1.172"/>
    </reaction>
    <physiologicalReaction direction="left-to-right" evidence="7">
        <dbReference type="Rhea" id="RHEA:48433"/>
    </physiologicalReaction>
</comment>
<reference evidence="13" key="2">
    <citation type="submission" date="2020-08" db="EMBL/GenBank/DDBJ databases">
        <title>Draft Genome Sequence of Cumin Blight Pathogen Alternaria burnsii.</title>
        <authorList>
            <person name="Feng Z."/>
        </authorList>
    </citation>
    <scope>NUCLEOTIDE SEQUENCE</scope>
    <source>
        <strain evidence="13">CBS107.38</strain>
    </source>
</reference>
<evidence type="ECO:0000256" key="5">
    <source>
        <dbReference type="ARBA" id="ARBA00022701"/>
    </source>
</evidence>
<dbReference type="InterPro" id="IPR045818">
    <property type="entry name" value="GCP6_N"/>
</dbReference>
<dbReference type="GO" id="GO:0005816">
    <property type="term" value="C:spindle pole body"/>
    <property type="evidence" value="ECO:0007669"/>
    <property type="project" value="UniProtKB-ARBA"/>
</dbReference>
<evidence type="ECO:0000256" key="7">
    <source>
        <dbReference type="ARBA" id="ARBA00048655"/>
    </source>
</evidence>
<comment type="caution">
    <text evidence="13">The sequence shown here is derived from an EMBL/GenBank/DDBJ whole genome shotgun (WGS) entry which is preliminary data.</text>
</comment>